<gene>
    <name evidence="3" type="ORF">ADINL_0698</name>
</gene>
<accession>A0A063Y5Q7</accession>
<dbReference type="RefSeq" id="WP_036544042.1">
    <property type="nucleotide sequence ID" value="NZ_JMSZ01000016.1"/>
</dbReference>
<dbReference type="Proteomes" id="UP000027318">
    <property type="component" value="Unassembled WGS sequence"/>
</dbReference>
<keyword evidence="4" id="KW-1185">Reference proteome</keyword>
<feature type="domain" description="Glycosyltransferase subfamily 4-like N-terminal" evidence="2">
    <location>
        <begin position="20"/>
        <end position="155"/>
    </location>
</feature>
<proteinExistence type="predicted"/>
<evidence type="ECO:0000259" key="1">
    <source>
        <dbReference type="Pfam" id="PF00534"/>
    </source>
</evidence>
<dbReference type="Pfam" id="PF13439">
    <property type="entry name" value="Glyco_transf_4"/>
    <property type="match status" value="1"/>
</dbReference>
<dbReference type="OrthoDB" id="9768937at2"/>
<reference evidence="3 4" key="1">
    <citation type="journal article" date="2005" name="Int. J. Syst. Evol. Microbiol.">
        <title>Nitrincola lacisaponensis gen. nov., sp. nov., a novel alkaliphilic bacterium isolated from an alkaline, saline lake.</title>
        <authorList>
            <person name="Dimitriu P.A."/>
            <person name="Shukla S.K."/>
            <person name="Conradt J."/>
            <person name="Marquez M.C."/>
            <person name="Ventosa A."/>
            <person name="Maglia A."/>
            <person name="Peyton B.M."/>
            <person name="Pinkart H.C."/>
            <person name="Mormile M.R."/>
        </authorList>
    </citation>
    <scope>NUCLEOTIDE SEQUENCE [LARGE SCALE GENOMIC DNA]</scope>
    <source>
        <strain evidence="3 4">4CA</strain>
    </source>
</reference>
<evidence type="ECO:0000313" key="4">
    <source>
        <dbReference type="Proteomes" id="UP000027318"/>
    </source>
</evidence>
<dbReference type="AlphaFoldDB" id="A0A063Y5Q7"/>
<feature type="domain" description="Glycosyl transferase family 1" evidence="1">
    <location>
        <begin position="174"/>
        <end position="325"/>
    </location>
</feature>
<organism evidence="3 4">
    <name type="scientific">Nitrincola lacisaponensis</name>
    <dbReference type="NCBI Taxonomy" id="267850"/>
    <lineage>
        <taxon>Bacteria</taxon>
        <taxon>Pseudomonadati</taxon>
        <taxon>Pseudomonadota</taxon>
        <taxon>Gammaproteobacteria</taxon>
        <taxon>Oceanospirillales</taxon>
        <taxon>Oceanospirillaceae</taxon>
        <taxon>Nitrincola</taxon>
    </lineage>
</organism>
<evidence type="ECO:0000259" key="2">
    <source>
        <dbReference type="Pfam" id="PF13439"/>
    </source>
</evidence>
<dbReference type="SUPFAM" id="SSF53756">
    <property type="entry name" value="UDP-Glycosyltransferase/glycogen phosphorylase"/>
    <property type="match status" value="1"/>
</dbReference>
<keyword evidence="3" id="KW-0808">Transferase</keyword>
<dbReference type="InterPro" id="IPR001296">
    <property type="entry name" value="Glyco_trans_1"/>
</dbReference>
<sequence length="350" mass="38589">MNDGSGLVRIGLVLCSDRKGGLENAFVDMAYALTALGYKVVVFTPGNAPFRLMMPDSVEFHDYNPKGYWDIFSGYKTRRYIKNNNLELMVTINSRATYTIAKSVAGLNLPVLGISYSYKHKRMQAADRLVVVTEHMKAHYLQHGWSADNVDVLPCVLRDFPVEKIPSKPVESVVKLGFVGRLSPEKGLEELVEAMSLLIGKGRTLSLTIAGSGDDEHKIHALLEQKKLQQSVVFSGWITDIRKWLKTIDLLVVPSKEETFGIVVLESMAHGCPVVSTCAPGPASQIEHGVTGWLAETGNAESLAKVIDVALSQADSWEHIIDRARASASKYSIEAQLPKLKNIIQQVLKK</sequence>
<dbReference type="PANTHER" id="PTHR45947:SF3">
    <property type="entry name" value="SULFOQUINOVOSYL TRANSFERASE SQD2"/>
    <property type="match status" value="1"/>
</dbReference>
<protein>
    <submittedName>
        <fullName evidence="3">Glycosyltransferase</fullName>
        <ecNumber evidence="3">2.4.1.-</ecNumber>
    </submittedName>
</protein>
<dbReference type="InterPro" id="IPR050194">
    <property type="entry name" value="Glycosyltransferase_grp1"/>
</dbReference>
<keyword evidence="3" id="KW-0328">Glycosyltransferase</keyword>
<dbReference type="Gene3D" id="3.40.50.2000">
    <property type="entry name" value="Glycogen Phosphorylase B"/>
    <property type="match status" value="2"/>
</dbReference>
<evidence type="ECO:0000313" key="3">
    <source>
        <dbReference type="EMBL" id="KDE40106.1"/>
    </source>
</evidence>
<dbReference type="PANTHER" id="PTHR45947">
    <property type="entry name" value="SULFOQUINOVOSYL TRANSFERASE SQD2"/>
    <property type="match status" value="1"/>
</dbReference>
<dbReference type="InterPro" id="IPR028098">
    <property type="entry name" value="Glyco_trans_4-like_N"/>
</dbReference>
<name>A0A063Y5Q7_9GAMM</name>
<dbReference type="GO" id="GO:0016757">
    <property type="term" value="F:glycosyltransferase activity"/>
    <property type="evidence" value="ECO:0007669"/>
    <property type="project" value="UniProtKB-KW"/>
</dbReference>
<dbReference type="CDD" id="cd03811">
    <property type="entry name" value="GT4_GT28_WabH-like"/>
    <property type="match status" value="1"/>
</dbReference>
<dbReference type="EC" id="2.4.1.-" evidence="3"/>
<dbReference type="EMBL" id="JMSZ01000016">
    <property type="protein sequence ID" value="KDE40106.1"/>
    <property type="molecule type" value="Genomic_DNA"/>
</dbReference>
<comment type="caution">
    <text evidence="3">The sequence shown here is derived from an EMBL/GenBank/DDBJ whole genome shotgun (WGS) entry which is preliminary data.</text>
</comment>
<dbReference type="STRING" id="267850.ADINL_0698"/>
<dbReference type="Pfam" id="PF00534">
    <property type="entry name" value="Glycos_transf_1"/>
    <property type="match status" value="1"/>
</dbReference>